<dbReference type="EMBL" id="CWKI01000005">
    <property type="protein sequence ID" value="CTR07108.1"/>
    <property type="molecule type" value="Genomic_DNA"/>
</dbReference>
<evidence type="ECO:0000313" key="2">
    <source>
        <dbReference type="Proteomes" id="UP000199069"/>
    </source>
</evidence>
<dbReference type="AlphaFoldDB" id="A0A0K3CDW0"/>
<name>A0A0K3CDW0_RHOTO</name>
<dbReference type="PANTHER" id="PTHR38926">
    <property type="entry name" value="F-BOX DOMAIN CONTAINING PROTEIN, EXPRESSED"/>
    <property type="match status" value="1"/>
</dbReference>
<reference evidence="1 2" key="1">
    <citation type="submission" date="2015-07" db="EMBL/GenBank/DDBJ databases">
        <authorList>
            <person name="Cajimat M.N.B."/>
            <person name="Milazzo M.L."/>
            <person name="Fulhorst C.F."/>
        </authorList>
    </citation>
    <scope>NUCLEOTIDE SEQUENCE [LARGE SCALE GENOMIC DNA]</scope>
    <source>
        <strain evidence="1">Single colony</strain>
    </source>
</reference>
<organism evidence="1 2">
    <name type="scientific">Rhodotorula toruloides</name>
    <name type="common">Yeast</name>
    <name type="synonym">Rhodosporidium toruloides</name>
    <dbReference type="NCBI Taxonomy" id="5286"/>
    <lineage>
        <taxon>Eukaryota</taxon>
        <taxon>Fungi</taxon>
        <taxon>Dikarya</taxon>
        <taxon>Basidiomycota</taxon>
        <taxon>Pucciniomycotina</taxon>
        <taxon>Microbotryomycetes</taxon>
        <taxon>Sporidiobolales</taxon>
        <taxon>Sporidiobolaceae</taxon>
        <taxon>Rhodotorula</taxon>
    </lineage>
</organism>
<proteinExistence type="predicted"/>
<dbReference type="PANTHER" id="PTHR38926:SF5">
    <property type="entry name" value="F-BOX AND LEUCINE-RICH REPEAT PROTEIN 6"/>
    <property type="match status" value="1"/>
</dbReference>
<sequence>MPVLPTDILQMIFDELDAQISLKTPMDEAERRRMGLSLSLVCRAWRQAGTAFCWRVCTLMARDEDDVDCGHFDHLLDHPHLAALVRMLYVAWPRSDRPTSHMSAGEARLNELLSLVTGIELSMQGEPEDPAIDSAALFVLLKAAPRLEMINVNCTVDADPYGEDLNINFLPIKHAIINVRGSNVAVFDVTSLVLSALDSATTTYLRIDNVPFGRYFFELLEDLENLQCLELMWEYEDALAACLPHVKPILRNLPSLRTLKISVQIPDDGLDDTDEISHDILAAVPTQVEVAVLSLRVDNIEQGPLADFARARRDTALTSLVVATPLERILFEKQRVGNGWVWQEMDRRTPPTPTMAHLPADILQMIFDEVEKDLPFRLDRRRPVYGARRETGRSISLVCRAWRAGGTAIRWRFHDIDFTSRTADRDVQHLLSHRGAASSVRSLFLSWGAASLNTLDGPDRDVLELLRKLRNLETLRFHNAPRDLLQDLADDDARLLFLKLRDLAVNNTPARGFGGNLAATETASSIRCALRLKRLSITADALVDMDDDEPEPSQRLLEEVDLDIRGDGRAVTDLTDTALRCADRASLTSLTVKNVPFSASFCASIGGFRNLRQLVLIWPTDDAFACSAPHILVATRNLHQLQSVALLYPNLPSYVYPASNLSEIVFATIPPTVRAACITLASDYGSATRGALSSFFNDRPVDSPLEELVVFSSQSTRCFRKADQNGRRVWRDAGGLEANDPLSPPKRLTMPDLPLDVLNLIFRELDESLDPASHPADLERRRAVGRQVSLVCRAWRLVGTRLVWSHVEIADMRTRKAASLVEHLIAHPKAAGCIGQLRIVWPDSSTSRGLNYAEHRLPSLLRLVHSLLSLSLFNPPTLVIRSLSNSVPIRIPSLRYLNIGGLTSENDASTPSVEGADLRTLLSVSPTLAKFDLRCAVTKQTSPAASPTPVRPLESVDIRFTGNTRDVALATQTVLQSARASDIQQLVIANVPFTPLFYSTIATFHELVDFRLTWEFEDGLAFSLPHIATLIQRLPSLHLLGLMYKHEPAIQGDHDLSNRLLDLVPSTLKSAVLTLAYTSLDLAPMARYARAHLGTGPREFVALTAEGEITFFQKEDVSGALKWEEVNRAPLKDSFWRM</sequence>
<dbReference type="Proteomes" id="UP000199069">
    <property type="component" value="Unassembled WGS sequence"/>
</dbReference>
<gene>
    <name evidence="1" type="primary">FGENESH: predicted gene_5.514</name>
    <name evidence="1" type="ORF">BN2166_0029690</name>
</gene>
<evidence type="ECO:0000313" key="1">
    <source>
        <dbReference type="EMBL" id="CTR07108.1"/>
    </source>
</evidence>
<accession>A0A0K3CDW0</accession>
<protein>
    <submittedName>
        <fullName evidence="1">Uncharacterized protein</fullName>
    </submittedName>
</protein>
<keyword evidence="2" id="KW-1185">Reference proteome</keyword>